<dbReference type="GO" id="GO:0042834">
    <property type="term" value="F:peptidoglycan binding"/>
    <property type="evidence" value="ECO:0007669"/>
    <property type="project" value="InterPro"/>
</dbReference>
<dbReference type="Proteomes" id="UP000477782">
    <property type="component" value="Unassembled WGS sequence"/>
</dbReference>
<dbReference type="PROSITE" id="PS51724">
    <property type="entry name" value="SPOR"/>
    <property type="match status" value="1"/>
</dbReference>
<dbReference type="RefSeq" id="WP_164626041.1">
    <property type="nucleotide sequence ID" value="NZ_JAAIVJ010000006.1"/>
</dbReference>
<dbReference type="EMBL" id="JAAIVJ010000006">
    <property type="protein sequence ID" value="NEY91029.1"/>
    <property type="molecule type" value="Genomic_DNA"/>
</dbReference>
<keyword evidence="4" id="KW-1185">Reference proteome</keyword>
<reference evidence="3 4" key="1">
    <citation type="submission" date="2020-02" db="EMBL/GenBank/DDBJ databases">
        <authorList>
            <person name="Chen W.-M."/>
        </authorList>
    </citation>
    <scope>NUCLEOTIDE SEQUENCE [LARGE SCALE GENOMIC DNA]</scope>
    <source>
        <strain evidence="3 4">KMS-5</strain>
    </source>
</reference>
<proteinExistence type="predicted"/>
<dbReference type="InterPro" id="IPR036680">
    <property type="entry name" value="SPOR-like_sf"/>
</dbReference>
<feature type="domain" description="SPOR" evidence="2">
    <location>
        <begin position="352"/>
        <end position="429"/>
    </location>
</feature>
<evidence type="ECO:0000313" key="4">
    <source>
        <dbReference type="Proteomes" id="UP000477782"/>
    </source>
</evidence>
<dbReference type="Gene3D" id="3.30.70.1070">
    <property type="entry name" value="Sporulation related repeat"/>
    <property type="match status" value="1"/>
</dbReference>
<organism evidence="3 4">
    <name type="scientific">Tabrizicola oligotrophica</name>
    <dbReference type="NCBI Taxonomy" id="2710650"/>
    <lineage>
        <taxon>Bacteria</taxon>
        <taxon>Pseudomonadati</taxon>
        <taxon>Pseudomonadota</taxon>
        <taxon>Alphaproteobacteria</taxon>
        <taxon>Rhodobacterales</taxon>
        <taxon>Paracoccaceae</taxon>
        <taxon>Tabrizicola</taxon>
    </lineage>
</organism>
<evidence type="ECO:0000259" key="2">
    <source>
        <dbReference type="PROSITE" id="PS51724"/>
    </source>
</evidence>
<evidence type="ECO:0000256" key="1">
    <source>
        <dbReference type="SAM" id="SignalP"/>
    </source>
</evidence>
<feature type="chain" id="PRO_5026942489" description="SPOR domain-containing protein" evidence="1">
    <location>
        <begin position="23"/>
        <end position="429"/>
    </location>
</feature>
<dbReference type="InterPro" id="IPR007730">
    <property type="entry name" value="SPOR-like_dom"/>
</dbReference>
<dbReference type="Pfam" id="PF05036">
    <property type="entry name" value="SPOR"/>
    <property type="match status" value="1"/>
</dbReference>
<protein>
    <recommendedName>
        <fullName evidence="2">SPOR domain-containing protein</fullName>
    </recommendedName>
</protein>
<name>A0A6M0QUC4_9RHOB</name>
<keyword evidence="1" id="KW-0732">Signal</keyword>
<dbReference type="AlphaFoldDB" id="A0A6M0QUC4"/>
<evidence type="ECO:0000313" key="3">
    <source>
        <dbReference type="EMBL" id="NEY91029.1"/>
    </source>
</evidence>
<comment type="caution">
    <text evidence="3">The sequence shown here is derived from an EMBL/GenBank/DDBJ whole genome shotgun (WGS) entry which is preliminary data.</text>
</comment>
<dbReference type="SUPFAM" id="SSF110997">
    <property type="entry name" value="Sporulation related repeat"/>
    <property type="match status" value="1"/>
</dbReference>
<accession>A0A6M0QUC4</accession>
<gene>
    <name evidence="3" type="ORF">G4Z14_12045</name>
</gene>
<feature type="signal peptide" evidence="1">
    <location>
        <begin position="1"/>
        <end position="22"/>
    </location>
</feature>
<sequence length="429" mass="43137">MGIKFLSAAVMVAVLGAPAVHAQSVRQVGGPANLPPAGFQGEQWVDSRGCVFLKAGYGGQVNWVPRVGRDRKALCGYPPTGSTRDQIEVATAEEMAKPAAVVAEAPVAETPVAEAPVADAAVAAKPKVVAAVAPVLKPIPAGKPVLAASAPMPAKPVAVAPRQPAPYAEAAPRLASYEVATASGPGRGKIGCYTSAPVAERVRTSDGGTAVVCTRGDGSMTGWRPPIYPRQAGVGAALGNPAVVSRGVVPQGGVSTQGAGQAYARAASDDAIPTPPAGYKLAWDDDRLNPNRGKGTSSGWAAQDQVWTRKVPSGLVADQPGLLRKKKIVYVQTAGQVTVSSKSQPAAPVAGKAAKGGVYVQVGTFGVAGNADGAASRLKGMGLPVARAKISSGGQPAQIVLAGPFGSAAEAQTALAMARQAGFGDAFLR</sequence>